<comment type="caution">
    <text evidence="1">The sequence shown here is derived from an EMBL/GenBank/DDBJ whole genome shotgun (WGS) entry which is preliminary data.</text>
</comment>
<evidence type="ECO:0000313" key="1">
    <source>
        <dbReference type="EMBL" id="MFD1328411.1"/>
    </source>
</evidence>
<organism evidence="1 2">
    <name type="scientific">Mycoplana ramosa</name>
    <name type="common">Mycoplana bullata</name>
    <dbReference type="NCBI Taxonomy" id="40837"/>
    <lineage>
        <taxon>Bacteria</taxon>
        <taxon>Pseudomonadati</taxon>
        <taxon>Pseudomonadota</taxon>
        <taxon>Alphaproteobacteria</taxon>
        <taxon>Hyphomicrobiales</taxon>
        <taxon>Rhizobiaceae</taxon>
        <taxon>Mycoplana</taxon>
    </lineage>
</organism>
<gene>
    <name evidence="1" type="ORF">ACFQ33_10960</name>
</gene>
<dbReference type="Pfam" id="PF06748">
    <property type="entry name" value="DUF1217"/>
    <property type="match status" value="1"/>
</dbReference>
<evidence type="ECO:0000313" key="2">
    <source>
        <dbReference type="Proteomes" id="UP001597173"/>
    </source>
</evidence>
<sequence>MTTTYTSYKLISADLATSLKRVAEQPDVKRESEYYLAKIGSIKSIDAFFADSRLYNYAMKAHGLEDMAYAKAFMRKVLTEGVDADDAFANKLSDSRYKELAESLNFARHGEAATSFERAQKGVVDKYRRQTLEVNAGNENTGVRLALYFERMASSITSGYSIIADDAISQVVRTALQLPMEFVGTDVDRQAAYYEDVLDLADFQDPVKVGTFLERFTAMWELDNPSGSYDPLTVFQPTSLTGISTDLLISINNLKLGGR</sequence>
<protein>
    <submittedName>
        <fullName evidence="1">DUF1217 domain-containing protein</fullName>
    </submittedName>
</protein>
<dbReference type="EMBL" id="JBHTNF010000005">
    <property type="protein sequence ID" value="MFD1328411.1"/>
    <property type="molecule type" value="Genomic_DNA"/>
</dbReference>
<dbReference type="SUPFAM" id="SSF158837">
    <property type="entry name" value="AGR C 984p-like"/>
    <property type="match status" value="1"/>
</dbReference>
<name>A0ABW3YWV1_MYCRA</name>
<reference evidence="2" key="1">
    <citation type="journal article" date="2019" name="Int. J. Syst. Evol. Microbiol.">
        <title>The Global Catalogue of Microorganisms (GCM) 10K type strain sequencing project: providing services to taxonomists for standard genome sequencing and annotation.</title>
        <authorList>
            <consortium name="The Broad Institute Genomics Platform"/>
            <consortium name="The Broad Institute Genome Sequencing Center for Infectious Disease"/>
            <person name="Wu L."/>
            <person name="Ma J."/>
        </authorList>
    </citation>
    <scope>NUCLEOTIDE SEQUENCE [LARGE SCALE GENOMIC DNA]</scope>
    <source>
        <strain evidence="2">CCUG 55609</strain>
    </source>
</reference>
<dbReference type="InterPro" id="IPR010626">
    <property type="entry name" value="DUF1217"/>
</dbReference>
<proteinExistence type="predicted"/>
<dbReference type="Gene3D" id="1.10.3700.10">
    <property type="entry name" value="AGR C 984p-like"/>
    <property type="match status" value="1"/>
</dbReference>
<dbReference type="InterPro" id="IPR023157">
    <property type="entry name" value="AGR-C-984p-like_sf"/>
</dbReference>
<dbReference type="RefSeq" id="WP_374838695.1">
    <property type="nucleotide sequence ID" value="NZ_JBHEEW010000007.1"/>
</dbReference>
<dbReference type="Proteomes" id="UP001597173">
    <property type="component" value="Unassembled WGS sequence"/>
</dbReference>
<keyword evidence="2" id="KW-1185">Reference proteome</keyword>
<accession>A0ABW3YWV1</accession>